<protein>
    <recommendedName>
        <fullName evidence="1">diguanylate cyclase</fullName>
        <ecNumber evidence="1">2.7.7.65</ecNumber>
    </recommendedName>
</protein>
<feature type="transmembrane region" description="Helical" evidence="3">
    <location>
        <begin position="16"/>
        <end position="34"/>
    </location>
</feature>
<dbReference type="RefSeq" id="WP_083343767.1">
    <property type="nucleotide sequence ID" value="NZ_LT629690.1"/>
</dbReference>
<comment type="catalytic activity">
    <reaction evidence="2">
        <text>2 GTP = 3',3'-c-di-GMP + 2 diphosphate</text>
        <dbReference type="Rhea" id="RHEA:24898"/>
        <dbReference type="ChEBI" id="CHEBI:33019"/>
        <dbReference type="ChEBI" id="CHEBI:37565"/>
        <dbReference type="ChEBI" id="CHEBI:58805"/>
        <dbReference type="EC" id="2.7.7.65"/>
    </reaction>
</comment>
<feature type="transmembrane region" description="Helical" evidence="3">
    <location>
        <begin position="228"/>
        <end position="248"/>
    </location>
</feature>
<dbReference type="GO" id="GO:0005886">
    <property type="term" value="C:plasma membrane"/>
    <property type="evidence" value="ECO:0007669"/>
    <property type="project" value="TreeGrafter"/>
</dbReference>
<keyword evidence="3" id="KW-0472">Membrane</keyword>
<dbReference type="EMBL" id="LT629690">
    <property type="protein sequence ID" value="SDE81923.1"/>
    <property type="molecule type" value="Genomic_DNA"/>
</dbReference>
<keyword evidence="3" id="KW-1133">Transmembrane helix</keyword>
<dbReference type="PROSITE" id="PS50887">
    <property type="entry name" value="GGDEF"/>
    <property type="match status" value="1"/>
</dbReference>
<name>A0A1G7G1D7_9BACT</name>
<dbReference type="CDD" id="cd01949">
    <property type="entry name" value="GGDEF"/>
    <property type="match status" value="1"/>
</dbReference>
<dbReference type="GO" id="GO:1902201">
    <property type="term" value="P:negative regulation of bacterial-type flagellum-dependent cell motility"/>
    <property type="evidence" value="ECO:0007669"/>
    <property type="project" value="TreeGrafter"/>
</dbReference>
<gene>
    <name evidence="5" type="ORF">SAMN05444167_0518</name>
</gene>
<dbReference type="Gene3D" id="3.30.70.270">
    <property type="match status" value="1"/>
</dbReference>
<keyword evidence="6" id="KW-1185">Reference proteome</keyword>
<dbReference type="OrthoDB" id="9759607at2"/>
<dbReference type="PANTHER" id="PTHR45138:SF9">
    <property type="entry name" value="DIGUANYLATE CYCLASE DGCM-RELATED"/>
    <property type="match status" value="1"/>
</dbReference>
<dbReference type="GO" id="GO:0043709">
    <property type="term" value="P:cell adhesion involved in single-species biofilm formation"/>
    <property type="evidence" value="ECO:0007669"/>
    <property type="project" value="TreeGrafter"/>
</dbReference>
<evidence type="ECO:0000313" key="6">
    <source>
        <dbReference type="Proteomes" id="UP000182427"/>
    </source>
</evidence>
<dbReference type="InterPro" id="IPR000160">
    <property type="entry name" value="GGDEF_dom"/>
</dbReference>
<evidence type="ECO:0000256" key="2">
    <source>
        <dbReference type="ARBA" id="ARBA00034247"/>
    </source>
</evidence>
<accession>A0A1G7G1D7</accession>
<feature type="transmembrane region" description="Helical" evidence="3">
    <location>
        <begin position="294"/>
        <end position="314"/>
    </location>
</feature>
<evidence type="ECO:0000256" key="1">
    <source>
        <dbReference type="ARBA" id="ARBA00012528"/>
    </source>
</evidence>
<dbReference type="EC" id="2.7.7.65" evidence="1"/>
<dbReference type="SMART" id="SM00267">
    <property type="entry name" value="GGDEF"/>
    <property type="match status" value="1"/>
</dbReference>
<evidence type="ECO:0000259" key="4">
    <source>
        <dbReference type="PROSITE" id="PS50887"/>
    </source>
</evidence>
<feature type="transmembrane region" description="Helical" evidence="3">
    <location>
        <begin position="269"/>
        <end position="288"/>
    </location>
</feature>
<dbReference type="InterPro" id="IPR029787">
    <property type="entry name" value="Nucleotide_cyclase"/>
</dbReference>
<dbReference type="Pfam" id="PF00990">
    <property type="entry name" value="GGDEF"/>
    <property type="match status" value="1"/>
</dbReference>
<dbReference type="InterPro" id="IPR050469">
    <property type="entry name" value="Diguanylate_Cyclase"/>
</dbReference>
<dbReference type="FunFam" id="3.30.70.270:FF:000001">
    <property type="entry name" value="Diguanylate cyclase domain protein"/>
    <property type="match status" value="1"/>
</dbReference>
<feature type="transmembrane region" description="Helical" evidence="3">
    <location>
        <begin position="172"/>
        <end position="192"/>
    </location>
</feature>
<feature type="domain" description="GGDEF" evidence="4">
    <location>
        <begin position="367"/>
        <end position="500"/>
    </location>
</feature>
<dbReference type="GO" id="GO:0052621">
    <property type="term" value="F:diguanylate cyclase activity"/>
    <property type="evidence" value="ECO:0007669"/>
    <property type="project" value="UniProtKB-EC"/>
</dbReference>
<sequence length="500" mass="55905">MSTKNETQEYLSRSQGLAFALGFLVIHAVSLALFPAQRTVISHVFSIVVVAIALIFCIARTRSATPDTRLYWQLFSAAIFLWECGSARAAWEEVVLHSDISQASYADLPYFLYGVPIVLAISLPERKERVPLFVWLDTVQISVAATLTYLLIFTTFPFWGKPVHPISDSVLAFAYATENVVLALAAALRLISISKEDMRDFFRTLNIFLWTYGFFAILYNQLDLILQGVMDYVALLSDVPFLVLILVLTVQQPAAKARASDDQQPLGQFIRHASPVFFTLILIALGLAVIRTHFYIGSGAIVLAALIYGTRVTVLQLRYMHSQRNLQEARDQLETLSLTDALTGLANRRSLDLSLDHEWRKNNEAHTSFSLLMIDIDHFKLLNDHYGHAHGDECLRLISASLQRSLRQATDIAARLGGEEFTVLLPETNAESAWQTAERIRTNVEALKLPHTQTELGYITISIGVATHEGQHIGAPSDLLRAADNALYRAKHAGRNRIEQ</sequence>
<dbReference type="NCBIfam" id="TIGR00254">
    <property type="entry name" value="GGDEF"/>
    <property type="match status" value="1"/>
</dbReference>
<dbReference type="Proteomes" id="UP000182427">
    <property type="component" value="Chromosome I"/>
</dbReference>
<organism evidence="5 6">
    <name type="scientific">Terriglobus roseus</name>
    <dbReference type="NCBI Taxonomy" id="392734"/>
    <lineage>
        <taxon>Bacteria</taxon>
        <taxon>Pseudomonadati</taxon>
        <taxon>Acidobacteriota</taxon>
        <taxon>Terriglobia</taxon>
        <taxon>Terriglobales</taxon>
        <taxon>Acidobacteriaceae</taxon>
        <taxon>Terriglobus</taxon>
    </lineage>
</organism>
<dbReference type="AlphaFoldDB" id="A0A1G7G1D7"/>
<dbReference type="PANTHER" id="PTHR45138">
    <property type="entry name" value="REGULATORY COMPONENTS OF SENSORY TRANSDUCTION SYSTEM"/>
    <property type="match status" value="1"/>
</dbReference>
<dbReference type="InterPro" id="IPR043128">
    <property type="entry name" value="Rev_trsase/Diguanyl_cyclase"/>
</dbReference>
<proteinExistence type="predicted"/>
<keyword evidence="3" id="KW-0812">Transmembrane</keyword>
<evidence type="ECO:0000256" key="3">
    <source>
        <dbReference type="SAM" id="Phobius"/>
    </source>
</evidence>
<dbReference type="SUPFAM" id="SSF55073">
    <property type="entry name" value="Nucleotide cyclase"/>
    <property type="match status" value="1"/>
</dbReference>
<evidence type="ECO:0000313" key="5">
    <source>
        <dbReference type="EMBL" id="SDE81923.1"/>
    </source>
</evidence>
<feature type="transmembrane region" description="Helical" evidence="3">
    <location>
        <begin position="204"/>
        <end position="222"/>
    </location>
</feature>
<feature type="transmembrane region" description="Helical" evidence="3">
    <location>
        <begin position="130"/>
        <end position="152"/>
    </location>
</feature>
<feature type="transmembrane region" description="Helical" evidence="3">
    <location>
        <begin position="40"/>
        <end position="58"/>
    </location>
</feature>
<reference evidence="5 6" key="1">
    <citation type="submission" date="2016-10" db="EMBL/GenBank/DDBJ databases">
        <authorList>
            <person name="de Groot N.N."/>
        </authorList>
    </citation>
    <scope>NUCLEOTIDE SEQUENCE [LARGE SCALE GENOMIC DNA]</scope>
    <source>
        <strain evidence="5 6">GAS232</strain>
    </source>
</reference>